<protein>
    <submittedName>
        <fullName evidence="1">Uncharacterized protein</fullName>
    </submittedName>
</protein>
<keyword evidence="2" id="KW-1185">Reference proteome</keyword>
<name>A0A328V8L2_9CHLR</name>
<dbReference type="Proteomes" id="UP000248706">
    <property type="component" value="Unassembled WGS sequence"/>
</dbReference>
<dbReference type="RefSeq" id="WP_112425414.1">
    <property type="nucleotide sequence ID" value="NZ_MCIF01000002.1"/>
</dbReference>
<proteinExistence type="predicted"/>
<evidence type="ECO:0000313" key="2">
    <source>
        <dbReference type="Proteomes" id="UP000248706"/>
    </source>
</evidence>
<gene>
    <name evidence="1" type="ORF">A4R35_00230</name>
</gene>
<evidence type="ECO:0000313" key="1">
    <source>
        <dbReference type="EMBL" id="RAQ93937.1"/>
    </source>
</evidence>
<accession>A0A328V8L2</accession>
<comment type="caution">
    <text evidence="1">The sequence shown here is derived from an EMBL/GenBank/DDBJ whole genome shotgun (WGS) entry which is preliminary data.</text>
</comment>
<dbReference type="AlphaFoldDB" id="A0A328V8L2"/>
<dbReference type="EMBL" id="MCIF01000002">
    <property type="protein sequence ID" value="RAQ93937.1"/>
    <property type="molecule type" value="Genomic_DNA"/>
</dbReference>
<sequence length="64" mass="6837">MGTLLAVSGQGGYLCLGEQCSHLGLGLLLAAARAGRRGQCLHVSQWLESCRHLARSSFVRLITI</sequence>
<organism evidence="1 2">
    <name type="scientific">Thermogemmatispora tikiterensis</name>
    <dbReference type="NCBI Taxonomy" id="1825093"/>
    <lineage>
        <taxon>Bacteria</taxon>
        <taxon>Bacillati</taxon>
        <taxon>Chloroflexota</taxon>
        <taxon>Ktedonobacteria</taxon>
        <taxon>Thermogemmatisporales</taxon>
        <taxon>Thermogemmatisporaceae</taxon>
        <taxon>Thermogemmatispora</taxon>
    </lineage>
</organism>
<reference evidence="1 2" key="1">
    <citation type="submission" date="2016-08" db="EMBL/GenBank/DDBJ databases">
        <title>Analysis of Carbohydrate Active Enzymes in Thermogemmatispora T81 Reveals Carbohydrate Degradation Ability.</title>
        <authorList>
            <person name="Tomazini A."/>
            <person name="Lal S."/>
            <person name="Stott M."/>
            <person name="Henrissat B."/>
            <person name="Polikarpov I."/>
            <person name="Sparling R."/>
            <person name="Levin D.B."/>
        </authorList>
    </citation>
    <scope>NUCLEOTIDE SEQUENCE [LARGE SCALE GENOMIC DNA]</scope>
    <source>
        <strain evidence="1 2">T81</strain>
    </source>
</reference>